<dbReference type="Proteomes" id="UP000008694">
    <property type="component" value="Unassembled WGS sequence"/>
</dbReference>
<gene>
    <name evidence="1" type="ORF">ARALYDRAFT_668028</name>
</gene>
<keyword evidence="2" id="KW-1185">Reference proteome</keyword>
<organism evidence="2">
    <name type="scientific">Arabidopsis lyrata subsp. lyrata</name>
    <name type="common">Lyre-leaved rock-cress</name>
    <dbReference type="NCBI Taxonomy" id="81972"/>
    <lineage>
        <taxon>Eukaryota</taxon>
        <taxon>Viridiplantae</taxon>
        <taxon>Streptophyta</taxon>
        <taxon>Embryophyta</taxon>
        <taxon>Tracheophyta</taxon>
        <taxon>Spermatophyta</taxon>
        <taxon>Magnoliopsida</taxon>
        <taxon>eudicotyledons</taxon>
        <taxon>Gunneridae</taxon>
        <taxon>Pentapetalae</taxon>
        <taxon>rosids</taxon>
        <taxon>malvids</taxon>
        <taxon>Brassicales</taxon>
        <taxon>Brassicaceae</taxon>
        <taxon>Camelineae</taxon>
        <taxon>Arabidopsis</taxon>
    </lineage>
</organism>
<evidence type="ECO:0000313" key="2">
    <source>
        <dbReference type="Proteomes" id="UP000008694"/>
    </source>
</evidence>
<dbReference type="Gramene" id="Al_scaffold_0004_747">
    <property type="protein sequence ID" value="Al_scaffold_0004_747"/>
    <property type="gene ID" value="Al_scaffold_0004_747"/>
</dbReference>
<accession>D7LC38</accession>
<dbReference type="AlphaFoldDB" id="D7LC38"/>
<proteinExistence type="predicted"/>
<dbReference type="HOGENOM" id="CLU_2967880_0_0_1"/>
<name>D7LC38_ARALL</name>
<reference evidence="2" key="1">
    <citation type="journal article" date="2011" name="Nat. Genet.">
        <title>The Arabidopsis lyrata genome sequence and the basis of rapid genome size change.</title>
        <authorList>
            <person name="Hu T.T."/>
            <person name="Pattyn P."/>
            <person name="Bakker E.G."/>
            <person name="Cao J."/>
            <person name="Cheng J.-F."/>
            <person name="Clark R.M."/>
            <person name="Fahlgren N."/>
            <person name="Fawcett J.A."/>
            <person name="Grimwood J."/>
            <person name="Gundlach H."/>
            <person name="Haberer G."/>
            <person name="Hollister J.D."/>
            <person name="Ossowski S."/>
            <person name="Ottilar R.P."/>
            <person name="Salamov A.A."/>
            <person name="Schneeberger K."/>
            <person name="Spannagl M."/>
            <person name="Wang X."/>
            <person name="Yang L."/>
            <person name="Nasrallah M.E."/>
            <person name="Bergelson J."/>
            <person name="Carrington J.C."/>
            <person name="Gaut B.S."/>
            <person name="Schmutz J."/>
            <person name="Mayer K.F.X."/>
            <person name="Van de Peer Y."/>
            <person name="Grigoriev I.V."/>
            <person name="Nordborg M."/>
            <person name="Weigel D."/>
            <person name="Guo Y.-L."/>
        </authorList>
    </citation>
    <scope>NUCLEOTIDE SEQUENCE [LARGE SCALE GENOMIC DNA]</scope>
    <source>
        <strain evidence="2">cv. MN47</strain>
    </source>
</reference>
<feature type="non-terminal residue" evidence="1">
    <location>
        <position position="1"/>
    </location>
</feature>
<evidence type="ECO:0000313" key="1">
    <source>
        <dbReference type="EMBL" id="EFH55173.1"/>
    </source>
</evidence>
<sequence length="59" mass="6839">LRNSKETTVISTISRFQLHISLDFVANSLPLNLRFIFEKSLLSIMAGRKRKRGTHPRRS</sequence>
<protein>
    <submittedName>
        <fullName evidence="1">Predicted protein</fullName>
    </submittedName>
</protein>
<dbReference type="EMBL" id="GL348716">
    <property type="protein sequence ID" value="EFH55173.1"/>
    <property type="molecule type" value="Genomic_DNA"/>
</dbReference>